<proteinExistence type="predicted"/>
<accession>A0A2N9IWB9</accession>
<sequence length="398" mass="43635">MGGFSRKRDRKKCEIVGFLLQFAVRNRCWVWGVFRCDFLVFDSLYGGFWDEKDEVGLGLFEIGGHGSGLLSQGLGFDFGNGFGFDLWGFSWLWVCGFDDGGGGSFGFGFGLWAWKNGFGVFWWWQWVVCCCWCCRCGRGFLGCGFVVLVTAVAVALVLGLGLGYGGGRMGLGCFGGGSGWSVVAGVAGVLNLISAPNPTVWKSSSTHSSVSPRSLYTSSTRHESVNQTWSSLQQKLTCNGRFSCLFSDNRKEEQARKALDRALGGKKNEFEKWNKEIKKREEVGGGGDAGGGGWFGWGRRFGWSDGDNFWQEAQQAILTVLGILIMYLVVAKGELMLAVIFNPLLYALRGTRDGLTFITSKILGKASLNSHAGFDMSKKDTHGHISAKERVLKKWGSD</sequence>
<feature type="transmembrane region" description="Helical" evidence="1">
    <location>
        <begin position="171"/>
        <end position="193"/>
    </location>
</feature>
<keyword evidence="1" id="KW-1133">Transmembrane helix</keyword>
<dbReference type="EMBL" id="OIVN01006231">
    <property type="protein sequence ID" value="SPD28439.1"/>
    <property type="molecule type" value="Genomic_DNA"/>
</dbReference>
<keyword evidence="1" id="KW-0472">Membrane</keyword>
<dbReference type="PANTHER" id="PTHR36393:SF1">
    <property type="entry name" value="SULFATE ADENYLYLTRANSFERASE SUBUNIT"/>
    <property type="match status" value="1"/>
</dbReference>
<evidence type="ECO:0000256" key="1">
    <source>
        <dbReference type="SAM" id="Phobius"/>
    </source>
</evidence>
<evidence type="ECO:0000313" key="2">
    <source>
        <dbReference type="EMBL" id="SPD28439.1"/>
    </source>
</evidence>
<reference evidence="2" key="1">
    <citation type="submission" date="2018-02" db="EMBL/GenBank/DDBJ databases">
        <authorList>
            <person name="Cohen D.B."/>
            <person name="Kent A.D."/>
        </authorList>
    </citation>
    <scope>NUCLEOTIDE SEQUENCE</scope>
</reference>
<feature type="transmembrane region" description="Helical" evidence="1">
    <location>
        <begin position="313"/>
        <end position="330"/>
    </location>
</feature>
<gene>
    <name evidence="2" type="ORF">FSB_LOCUS56321</name>
</gene>
<keyword evidence="1" id="KW-0812">Transmembrane</keyword>
<protein>
    <submittedName>
        <fullName evidence="2">Uncharacterized protein</fullName>
    </submittedName>
</protein>
<dbReference type="PANTHER" id="PTHR36393">
    <property type="entry name" value="SULFATE ADENYLYLTRANSFERASE SUBUNIT"/>
    <property type="match status" value="1"/>
</dbReference>
<dbReference type="AlphaFoldDB" id="A0A2N9IWB9"/>
<name>A0A2N9IWB9_FAGSY</name>
<organism evidence="2">
    <name type="scientific">Fagus sylvatica</name>
    <name type="common">Beechnut</name>
    <dbReference type="NCBI Taxonomy" id="28930"/>
    <lineage>
        <taxon>Eukaryota</taxon>
        <taxon>Viridiplantae</taxon>
        <taxon>Streptophyta</taxon>
        <taxon>Embryophyta</taxon>
        <taxon>Tracheophyta</taxon>
        <taxon>Spermatophyta</taxon>
        <taxon>Magnoliopsida</taxon>
        <taxon>eudicotyledons</taxon>
        <taxon>Gunneridae</taxon>
        <taxon>Pentapetalae</taxon>
        <taxon>rosids</taxon>
        <taxon>fabids</taxon>
        <taxon>Fagales</taxon>
        <taxon>Fagaceae</taxon>
        <taxon>Fagus</taxon>
    </lineage>
</organism>
<feature type="transmembrane region" description="Helical" evidence="1">
    <location>
        <begin position="139"/>
        <end position="164"/>
    </location>
</feature>